<keyword evidence="1" id="KW-0812">Transmembrane</keyword>
<evidence type="ECO:0000313" key="2">
    <source>
        <dbReference type="EMBL" id="MFL1731726.1"/>
    </source>
</evidence>
<sequence>MNQSALHQFSDGIKMKMNPLALGIVIVLVIFTHAILFFAMSTLMIRRTAPVIHNNTALQIQFIHQNSPQHTASTHVSKIKNTQTAKRSNMNKHPQTWQHMNTYHLTNSHSVMNEKTTDQVVLDEDEAASHNQADEYNALVNTPKNTIHHTDTLNDTVNKAQQKTQPSATLIHAAQSATTRIISAWEHVGDMNDQRLMVSIYIDDLGNVIDIHIGKGEQALAQTAISAIHNSGPFKELAGMTDKLTIEFQTAP</sequence>
<dbReference type="Proteomes" id="UP001624684">
    <property type="component" value="Unassembled WGS sequence"/>
</dbReference>
<evidence type="ECO:0008006" key="4">
    <source>
        <dbReference type="Google" id="ProtNLM"/>
    </source>
</evidence>
<protein>
    <recommendedName>
        <fullName evidence="4">TonB C-terminal domain-containing protein</fullName>
    </recommendedName>
</protein>
<evidence type="ECO:0000256" key="1">
    <source>
        <dbReference type="SAM" id="Phobius"/>
    </source>
</evidence>
<organism evidence="2 3">
    <name type="scientific">Moraxella oculi</name>
    <dbReference type="NCBI Taxonomy" id="2940516"/>
    <lineage>
        <taxon>Bacteria</taxon>
        <taxon>Pseudomonadati</taxon>
        <taxon>Pseudomonadota</taxon>
        <taxon>Gammaproteobacteria</taxon>
        <taxon>Moraxellales</taxon>
        <taxon>Moraxellaceae</taxon>
        <taxon>Moraxella</taxon>
    </lineage>
</organism>
<dbReference type="RefSeq" id="WP_407068526.1">
    <property type="nucleotide sequence ID" value="NZ_JBJJXE010000001.1"/>
</dbReference>
<dbReference type="EMBL" id="JBJJXE010000001">
    <property type="protein sequence ID" value="MFL1731726.1"/>
    <property type="molecule type" value="Genomic_DNA"/>
</dbReference>
<keyword evidence="1" id="KW-0472">Membrane</keyword>
<proteinExistence type="predicted"/>
<keyword evidence="3" id="KW-1185">Reference proteome</keyword>
<reference evidence="2 3" key="1">
    <citation type="submission" date="2024-11" db="EMBL/GenBank/DDBJ databases">
        <title>First Report of Moraxella oculi in Brazil in an Infectious Bovine Keratoconjunctivitis Outbreak.</title>
        <authorList>
            <person name="Carvalho C.V."/>
            <person name="Domingues R."/>
            <person name="Coutinho C."/>
            <person name="Honorio N.T.B.S."/>
            <person name="Faza D.R.L.R."/>
            <person name="Carvalho W.A."/>
            <person name="Machado A.B.F."/>
            <person name="Martins M.F."/>
            <person name="Gaspar E.B."/>
        </authorList>
    </citation>
    <scope>NUCLEOTIDE SEQUENCE [LARGE SCALE GENOMIC DNA]</scope>
    <source>
        <strain evidence="2 3">2117LE</strain>
    </source>
</reference>
<accession>A0ABW8U3J4</accession>
<gene>
    <name evidence="2" type="ORF">ACJHVH_01740</name>
</gene>
<feature type="transmembrane region" description="Helical" evidence="1">
    <location>
        <begin position="20"/>
        <end position="39"/>
    </location>
</feature>
<comment type="caution">
    <text evidence="2">The sequence shown here is derived from an EMBL/GenBank/DDBJ whole genome shotgun (WGS) entry which is preliminary data.</text>
</comment>
<name>A0ABW8U3J4_9GAMM</name>
<evidence type="ECO:0000313" key="3">
    <source>
        <dbReference type="Proteomes" id="UP001624684"/>
    </source>
</evidence>
<keyword evidence="1" id="KW-1133">Transmembrane helix</keyword>